<feature type="transmembrane region" description="Helical" evidence="2">
    <location>
        <begin position="7"/>
        <end position="25"/>
    </location>
</feature>
<evidence type="ECO:0000256" key="2">
    <source>
        <dbReference type="SAM" id="Phobius"/>
    </source>
</evidence>
<gene>
    <name evidence="3" type="ORF">P691DRAFT_842684</name>
</gene>
<dbReference type="GO" id="GO:0051082">
    <property type="term" value="F:unfolded protein binding"/>
    <property type="evidence" value="ECO:0007669"/>
    <property type="project" value="TreeGrafter"/>
</dbReference>
<dbReference type="SMART" id="SM00786">
    <property type="entry name" value="SHR3_chaperone"/>
    <property type="match status" value="1"/>
</dbReference>
<keyword evidence="2" id="KW-0812">Transmembrane</keyword>
<feature type="transmembrane region" description="Helical" evidence="2">
    <location>
        <begin position="57"/>
        <end position="77"/>
    </location>
</feature>
<dbReference type="OrthoDB" id="5229808at2759"/>
<organism evidence="3 4">
    <name type="scientific">Macrolepiota fuliginosa MF-IS2</name>
    <dbReference type="NCBI Taxonomy" id="1400762"/>
    <lineage>
        <taxon>Eukaryota</taxon>
        <taxon>Fungi</taxon>
        <taxon>Dikarya</taxon>
        <taxon>Basidiomycota</taxon>
        <taxon>Agaricomycotina</taxon>
        <taxon>Agaricomycetes</taxon>
        <taxon>Agaricomycetidae</taxon>
        <taxon>Agaricales</taxon>
        <taxon>Agaricineae</taxon>
        <taxon>Agaricaceae</taxon>
        <taxon>Macrolepiota</taxon>
    </lineage>
</organism>
<dbReference type="GO" id="GO:0006888">
    <property type="term" value="P:endoplasmic reticulum to Golgi vesicle-mediated transport"/>
    <property type="evidence" value="ECO:0007669"/>
    <property type="project" value="TreeGrafter"/>
</dbReference>
<dbReference type="AlphaFoldDB" id="A0A9P6C4B4"/>
<feature type="compositionally biased region" description="Basic and acidic residues" evidence="1">
    <location>
        <begin position="194"/>
        <end position="207"/>
    </location>
</feature>
<dbReference type="GO" id="GO:0005789">
    <property type="term" value="C:endoplasmic reticulum membrane"/>
    <property type="evidence" value="ECO:0007669"/>
    <property type="project" value="TreeGrafter"/>
</dbReference>
<keyword evidence="2" id="KW-0472">Membrane</keyword>
<accession>A0A9P6C4B4</accession>
<dbReference type="EMBL" id="MU151092">
    <property type="protein sequence ID" value="KAF9451087.1"/>
    <property type="molecule type" value="Genomic_DNA"/>
</dbReference>
<dbReference type="PANTHER" id="PTHR28228:SF1">
    <property type="entry name" value="SECRETORY COMPONENT PROTEIN SHR3"/>
    <property type="match status" value="1"/>
</dbReference>
<feature type="compositionally biased region" description="Polar residues" evidence="1">
    <location>
        <begin position="184"/>
        <end position="193"/>
    </location>
</feature>
<dbReference type="PANTHER" id="PTHR28228">
    <property type="entry name" value="SECRETORY COMPONENT PROTEIN SHR3"/>
    <property type="match status" value="1"/>
</dbReference>
<keyword evidence="2" id="KW-1133">Transmembrane helix</keyword>
<reference evidence="3" key="1">
    <citation type="submission" date="2020-11" db="EMBL/GenBank/DDBJ databases">
        <authorList>
            <consortium name="DOE Joint Genome Institute"/>
            <person name="Ahrendt S."/>
            <person name="Riley R."/>
            <person name="Andreopoulos W."/>
            <person name="Labutti K."/>
            <person name="Pangilinan J."/>
            <person name="Ruiz-Duenas F.J."/>
            <person name="Barrasa J.M."/>
            <person name="Sanchez-Garcia M."/>
            <person name="Camarero S."/>
            <person name="Miyauchi S."/>
            <person name="Serrano A."/>
            <person name="Linde D."/>
            <person name="Babiker R."/>
            <person name="Drula E."/>
            <person name="Ayuso-Fernandez I."/>
            <person name="Pacheco R."/>
            <person name="Padilla G."/>
            <person name="Ferreira P."/>
            <person name="Barriuso J."/>
            <person name="Kellner H."/>
            <person name="Castanera R."/>
            <person name="Alfaro M."/>
            <person name="Ramirez L."/>
            <person name="Pisabarro A.G."/>
            <person name="Kuo A."/>
            <person name="Tritt A."/>
            <person name="Lipzen A."/>
            <person name="He G."/>
            <person name="Yan M."/>
            <person name="Ng V."/>
            <person name="Cullen D."/>
            <person name="Martin F."/>
            <person name="Rosso M.-N."/>
            <person name="Henrissat B."/>
            <person name="Hibbett D."/>
            <person name="Martinez A.T."/>
            <person name="Grigoriev I.V."/>
        </authorList>
    </citation>
    <scope>NUCLEOTIDE SEQUENCE</scope>
    <source>
        <strain evidence="3">MF-IS2</strain>
    </source>
</reference>
<sequence>MGARAGIVVCVTSFLLGALFTHWIADSLTLWKSPVTDEHLWTAASYYAILTKGPTGLLYFLGAILLLGATTILWSFGDGQAGNLMFDGGSIFLFGMTAVMYLYTVLPDLLTRFHSLPTHGLKDPLPRSLRQSTLELASNNLFCSVALTGVLALQAGRFWAETPDDDDEDFVLVEAPTPEEEKQSSTPPASTTALKDRLSLSSDDRVKPLLQQRVQP</sequence>
<evidence type="ECO:0000313" key="4">
    <source>
        <dbReference type="Proteomes" id="UP000807342"/>
    </source>
</evidence>
<dbReference type="InterPro" id="IPR013248">
    <property type="entry name" value="Psh3/Shr3"/>
</dbReference>
<proteinExistence type="predicted"/>
<protein>
    <recommendedName>
        <fullName evidence="5">Shr3 amino acid permease chaperone</fullName>
    </recommendedName>
</protein>
<evidence type="ECO:0000313" key="3">
    <source>
        <dbReference type="EMBL" id="KAF9451087.1"/>
    </source>
</evidence>
<dbReference type="Pfam" id="PF08229">
    <property type="entry name" value="SHR3_chaperone"/>
    <property type="match status" value="1"/>
</dbReference>
<feature type="region of interest" description="Disordered" evidence="1">
    <location>
        <begin position="174"/>
        <end position="216"/>
    </location>
</feature>
<evidence type="ECO:0008006" key="5">
    <source>
        <dbReference type="Google" id="ProtNLM"/>
    </source>
</evidence>
<name>A0A9P6C4B4_9AGAR</name>
<comment type="caution">
    <text evidence="3">The sequence shown here is derived from an EMBL/GenBank/DDBJ whole genome shotgun (WGS) entry which is preliminary data.</text>
</comment>
<dbReference type="Proteomes" id="UP000807342">
    <property type="component" value="Unassembled WGS sequence"/>
</dbReference>
<keyword evidence="4" id="KW-1185">Reference proteome</keyword>
<evidence type="ECO:0000256" key="1">
    <source>
        <dbReference type="SAM" id="MobiDB-lite"/>
    </source>
</evidence>
<feature type="transmembrane region" description="Helical" evidence="2">
    <location>
        <begin position="84"/>
        <end position="103"/>
    </location>
</feature>